<evidence type="ECO:0000313" key="2">
    <source>
        <dbReference type="Proteomes" id="UP000095085"/>
    </source>
</evidence>
<accession>A0A1E4RL32</accession>
<dbReference type="Proteomes" id="UP000095085">
    <property type="component" value="Unassembled WGS sequence"/>
</dbReference>
<dbReference type="RefSeq" id="XP_020076978.1">
    <property type="nucleotide sequence ID" value="XM_020221123.1"/>
</dbReference>
<dbReference type="GeneID" id="30995673"/>
<reference evidence="2" key="1">
    <citation type="submission" date="2016-05" db="EMBL/GenBank/DDBJ databases">
        <title>Comparative genomics of biotechnologically important yeasts.</title>
        <authorList>
            <consortium name="DOE Joint Genome Institute"/>
            <person name="Riley R."/>
            <person name="Haridas S."/>
            <person name="Wolfe K.H."/>
            <person name="Lopes M.R."/>
            <person name="Hittinger C.T."/>
            <person name="Goker M."/>
            <person name="Salamov A."/>
            <person name="Wisecaver J."/>
            <person name="Long T.M."/>
            <person name="Aerts A.L."/>
            <person name="Barry K."/>
            <person name="Choi C."/>
            <person name="Clum A."/>
            <person name="Coughlan A.Y."/>
            <person name="Deshpande S."/>
            <person name="Douglass A.P."/>
            <person name="Hanson S.J."/>
            <person name="Klenk H.-P."/>
            <person name="Labutti K."/>
            <person name="Lapidus A."/>
            <person name="Lindquist E."/>
            <person name="Lipzen A."/>
            <person name="Meier-Kolthoff J.P."/>
            <person name="Ohm R.A."/>
            <person name="Otillar R.P."/>
            <person name="Pangilinan J."/>
            <person name="Peng Y."/>
            <person name="Rokas A."/>
            <person name="Rosa C.A."/>
            <person name="Scheuner C."/>
            <person name="Sibirny A.A."/>
            <person name="Slot J.C."/>
            <person name="Stielow J.B."/>
            <person name="Sun H."/>
            <person name="Kurtzman C.P."/>
            <person name="Blackwell M."/>
            <person name="Grigoriev I.V."/>
            <person name="Jeffries T.W."/>
        </authorList>
    </citation>
    <scope>NUCLEOTIDE SEQUENCE [LARGE SCALE GENOMIC DNA]</scope>
    <source>
        <strain evidence="2">NRRL Y-1933</strain>
    </source>
</reference>
<evidence type="ECO:0000313" key="1">
    <source>
        <dbReference type="EMBL" id="ODV67911.1"/>
    </source>
</evidence>
<dbReference type="AlphaFoldDB" id="A0A1E4RL32"/>
<proteinExistence type="predicted"/>
<protein>
    <submittedName>
        <fullName evidence="1">Uncharacterized protein</fullName>
    </submittedName>
</protein>
<keyword evidence="2" id="KW-1185">Reference proteome</keyword>
<gene>
    <name evidence="1" type="ORF">HYPBUDRAFT_152643</name>
</gene>
<dbReference type="EMBL" id="KV454540">
    <property type="protein sequence ID" value="ODV67911.1"/>
    <property type="molecule type" value="Genomic_DNA"/>
</dbReference>
<organism evidence="1 2">
    <name type="scientific">Hyphopichia burtonii NRRL Y-1933</name>
    <dbReference type="NCBI Taxonomy" id="984485"/>
    <lineage>
        <taxon>Eukaryota</taxon>
        <taxon>Fungi</taxon>
        <taxon>Dikarya</taxon>
        <taxon>Ascomycota</taxon>
        <taxon>Saccharomycotina</taxon>
        <taxon>Pichiomycetes</taxon>
        <taxon>Debaryomycetaceae</taxon>
        <taxon>Hyphopichia</taxon>
    </lineage>
</organism>
<sequence length="52" mass="5594">MSYKIVHALSLTSQSIGSIPSVGVAFKIGHIAKFNLCSSNSIFAKGYDQEFT</sequence>
<name>A0A1E4RL32_9ASCO</name>